<dbReference type="GeneID" id="41972428"/>
<feature type="region of interest" description="Disordered" evidence="1">
    <location>
        <begin position="54"/>
        <end position="118"/>
    </location>
</feature>
<name>A0A507AY27_9PEZI</name>
<organism evidence="2 3">
    <name type="scientific">Thyridium curvatum</name>
    <dbReference type="NCBI Taxonomy" id="1093900"/>
    <lineage>
        <taxon>Eukaryota</taxon>
        <taxon>Fungi</taxon>
        <taxon>Dikarya</taxon>
        <taxon>Ascomycota</taxon>
        <taxon>Pezizomycotina</taxon>
        <taxon>Sordariomycetes</taxon>
        <taxon>Sordariomycetidae</taxon>
        <taxon>Thyridiales</taxon>
        <taxon>Thyridiaceae</taxon>
        <taxon>Thyridium</taxon>
    </lineage>
</organism>
<evidence type="ECO:0000313" key="2">
    <source>
        <dbReference type="EMBL" id="TPX14872.1"/>
    </source>
</evidence>
<keyword evidence="3" id="KW-1185">Reference proteome</keyword>
<comment type="caution">
    <text evidence="2">The sequence shown here is derived from an EMBL/GenBank/DDBJ whole genome shotgun (WGS) entry which is preliminary data.</text>
</comment>
<accession>A0A507AY27</accession>
<feature type="compositionally biased region" description="Basic and acidic residues" evidence="1">
    <location>
        <begin position="71"/>
        <end position="118"/>
    </location>
</feature>
<gene>
    <name evidence="2" type="ORF">E0L32_004981</name>
</gene>
<protein>
    <submittedName>
        <fullName evidence="2">Uncharacterized protein</fullName>
    </submittedName>
</protein>
<dbReference type="EMBL" id="SKBQ01000025">
    <property type="protein sequence ID" value="TPX14872.1"/>
    <property type="molecule type" value="Genomic_DNA"/>
</dbReference>
<dbReference type="InParanoid" id="A0A507AY27"/>
<dbReference type="RefSeq" id="XP_030996583.1">
    <property type="nucleotide sequence ID" value="XM_031139451.1"/>
</dbReference>
<proteinExistence type="predicted"/>
<feature type="region of interest" description="Disordered" evidence="1">
    <location>
        <begin position="1"/>
        <end position="21"/>
    </location>
</feature>
<evidence type="ECO:0000256" key="1">
    <source>
        <dbReference type="SAM" id="MobiDB-lite"/>
    </source>
</evidence>
<dbReference type="Proteomes" id="UP000319257">
    <property type="component" value="Unassembled WGS sequence"/>
</dbReference>
<dbReference type="AlphaFoldDB" id="A0A507AY27"/>
<reference evidence="2 3" key="1">
    <citation type="submission" date="2019-06" db="EMBL/GenBank/DDBJ databases">
        <title>Draft genome sequence of the filamentous fungus Phialemoniopsis curvata isolated from diesel fuel.</title>
        <authorList>
            <person name="Varaljay V.A."/>
            <person name="Lyon W.J."/>
            <person name="Crouch A.L."/>
            <person name="Drake C.E."/>
            <person name="Hollomon J.M."/>
            <person name="Nadeau L.J."/>
            <person name="Nunn H.S."/>
            <person name="Stevenson B.S."/>
            <person name="Bojanowski C.L."/>
            <person name="Crookes-Goodson W.J."/>
        </authorList>
    </citation>
    <scope>NUCLEOTIDE SEQUENCE [LARGE SCALE GENOMIC DNA]</scope>
    <source>
        <strain evidence="2 3">D216</strain>
    </source>
</reference>
<sequence length="118" mass="13237">MADDKGDPSRWSHSTGEAQEFQERIAATQSTRSSAYSGTVEEIGIGISINPIDASLAISSGDNTKKKREKAKAVRERVKKEAAEKEKAEKEKAEKEKAEKEKAEREKAERERENERTE</sequence>
<evidence type="ECO:0000313" key="3">
    <source>
        <dbReference type="Proteomes" id="UP000319257"/>
    </source>
</evidence>
<feature type="compositionally biased region" description="Basic and acidic residues" evidence="1">
    <location>
        <begin position="1"/>
        <end position="10"/>
    </location>
</feature>